<reference evidence="1" key="1">
    <citation type="journal article" date="2016" name="Gigascience">
        <title>De novo construction of an expanded transcriptome assembly for the western tarnished plant bug, Lygus hesperus.</title>
        <authorList>
            <person name="Tassone E.E."/>
            <person name="Geib S.M."/>
            <person name="Hall B."/>
            <person name="Fabrick J.A."/>
            <person name="Brent C.S."/>
            <person name="Hull J.J."/>
        </authorList>
    </citation>
    <scope>NUCLEOTIDE SEQUENCE</scope>
</reference>
<gene>
    <name evidence="1" type="ORF">g.71031</name>
</gene>
<dbReference type="EMBL" id="GDHC01010957">
    <property type="protein sequence ID" value="JAQ07672.1"/>
    <property type="molecule type" value="Transcribed_RNA"/>
</dbReference>
<sequence>GKIFGHKVSGEGVMRQDVIGEGYVVSDLRFEEVNNSLQISSLELSLVVGSISVNVEGLNADGITVQQLEKLTEDYLLNFFNEAKREQSKMISALMKSQLNKSMAGYSTEQVIQWLREHTNGSTKTDFIQSFITKFSKVL</sequence>
<accession>A0A146LLG4</accession>
<feature type="non-terminal residue" evidence="1">
    <location>
        <position position="1"/>
    </location>
</feature>
<protein>
    <submittedName>
        <fullName evidence="1">Uncharacterized protein</fullName>
    </submittedName>
</protein>
<dbReference type="InterPro" id="IPR010562">
    <property type="entry name" value="Haemolymph_juvenile_hormone-bd"/>
</dbReference>
<dbReference type="Pfam" id="PF06585">
    <property type="entry name" value="JHBP"/>
    <property type="match status" value="1"/>
</dbReference>
<name>A0A146LLG4_LYGHE</name>
<organism evidence="1">
    <name type="scientific">Lygus hesperus</name>
    <name type="common">Western plant bug</name>
    <dbReference type="NCBI Taxonomy" id="30085"/>
    <lineage>
        <taxon>Eukaryota</taxon>
        <taxon>Metazoa</taxon>
        <taxon>Ecdysozoa</taxon>
        <taxon>Arthropoda</taxon>
        <taxon>Hexapoda</taxon>
        <taxon>Insecta</taxon>
        <taxon>Pterygota</taxon>
        <taxon>Neoptera</taxon>
        <taxon>Paraneoptera</taxon>
        <taxon>Hemiptera</taxon>
        <taxon>Heteroptera</taxon>
        <taxon>Panheteroptera</taxon>
        <taxon>Cimicomorpha</taxon>
        <taxon>Miridae</taxon>
        <taxon>Mirini</taxon>
        <taxon>Lygus</taxon>
    </lineage>
</organism>
<dbReference type="AlphaFoldDB" id="A0A146LLG4"/>
<proteinExistence type="predicted"/>
<evidence type="ECO:0000313" key="1">
    <source>
        <dbReference type="EMBL" id="JAQ07672.1"/>
    </source>
</evidence>